<feature type="region of interest" description="Disordered" evidence="1">
    <location>
        <begin position="262"/>
        <end position="281"/>
    </location>
</feature>
<accession>A0A5J4TAI7</accession>
<protein>
    <submittedName>
        <fullName evidence="2">Uncharacterized protein</fullName>
    </submittedName>
</protein>
<organism evidence="2 3">
    <name type="scientific">Streblomastix strix</name>
    <dbReference type="NCBI Taxonomy" id="222440"/>
    <lineage>
        <taxon>Eukaryota</taxon>
        <taxon>Metamonada</taxon>
        <taxon>Preaxostyla</taxon>
        <taxon>Oxymonadida</taxon>
        <taxon>Streblomastigidae</taxon>
        <taxon>Streblomastix</taxon>
    </lineage>
</organism>
<dbReference type="Proteomes" id="UP000324800">
    <property type="component" value="Unassembled WGS sequence"/>
</dbReference>
<evidence type="ECO:0000313" key="3">
    <source>
        <dbReference type="Proteomes" id="UP000324800"/>
    </source>
</evidence>
<gene>
    <name evidence="2" type="ORF">EZS28_049077</name>
</gene>
<dbReference type="AlphaFoldDB" id="A0A5J4TAI7"/>
<evidence type="ECO:0000256" key="1">
    <source>
        <dbReference type="SAM" id="MobiDB-lite"/>
    </source>
</evidence>
<feature type="non-terminal residue" evidence="2">
    <location>
        <position position="1"/>
    </location>
</feature>
<name>A0A5J4TAI7_9EUKA</name>
<sequence length="315" mass="36256">TINSVEVIQTILNSEIPILLAQILPLKQTNCFILCREALWCVNNIVTQENTDYSSLILANVPVALLQFLKQLLQFTPSKKEGIIKSKHKNVYIGKKQENLTLVVLNCLQKLLKYGVTMMEERFTRSVGLSLNHLSLEERKWAMKGWPNQMQWKKQENNSESVIFLNKALHQLRVDDDAIDILICLHGSKNIPKAIYEFVKNIYNNFIKRVILERQIYQYKRSEQDGIIKDEDEDDEQMETDHEALLEQQAYLYGEVLGGNLNKDDPVSENDEGNDNGRNKAAEFSNGIMQENESNQGLDILTQDDLPLRFVTTII</sequence>
<comment type="caution">
    <text evidence="2">The sequence shown here is derived from an EMBL/GenBank/DDBJ whole genome shotgun (WGS) entry which is preliminary data.</text>
</comment>
<reference evidence="2 3" key="1">
    <citation type="submission" date="2019-03" db="EMBL/GenBank/DDBJ databases">
        <title>Single cell metagenomics reveals metabolic interactions within the superorganism composed of flagellate Streblomastix strix and complex community of Bacteroidetes bacteria on its surface.</title>
        <authorList>
            <person name="Treitli S.C."/>
            <person name="Kolisko M."/>
            <person name="Husnik F."/>
            <person name="Keeling P."/>
            <person name="Hampl V."/>
        </authorList>
    </citation>
    <scope>NUCLEOTIDE SEQUENCE [LARGE SCALE GENOMIC DNA]</scope>
    <source>
        <strain evidence="2">ST1C</strain>
    </source>
</reference>
<evidence type="ECO:0000313" key="2">
    <source>
        <dbReference type="EMBL" id="KAA6355396.1"/>
    </source>
</evidence>
<proteinExistence type="predicted"/>
<dbReference type="EMBL" id="SNRW01034685">
    <property type="protein sequence ID" value="KAA6355396.1"/>
    <property type="molecule type" value="Genomic_DNA"/>
</dbReference>